<reference evidence="2 3" key="1">
    <citation type="submission" date="2019-08" db="EMBL/GenBank/DDBJ databases">
        <title>Genomes of Antarctic Bizionia species.</title>
        <authorList>
            <person name="Bowman J.P."/>
        </authorList>
    </citation>
    <scope>NUCLEOTIDE SEQUENCE [LARGE SCALE GENOMIC DNA]</scope>
    <source>
        <strain evidence="2 3">ADA-4</strain>
    </source>
</reference>
<proteinExistence type="predicted"/>
<dbReference type="GO" id="GO:0016740">
    <property type="term" value="F:transferase activity"/>
    <property type="evidence" value="ECO:0007669"/>
    <property type="project" value="UniProtKB-KW"/>
</dbReference>
<dbReference type="AlphaFoldDB" id="A0A5D0R8F3"/>
<sequence>MNILLIGEYSRLHNSLKEGLKTLGHTVTIAGFADDFKNYPVDIRFENSYNSGFPLFIKKVIYKLTGTDLTSIRTKRQFEKHKSQLVNYDVVQLINEHVFSTVPKTEMTLLDFIFKNNKNVFLLSCGTDYISVKYAFEKKFKYSIFTPYEDQKVSKANYWHVIKWRLKSYEKLHHFIFKNIKGVIASDLDYHLPLKGHPKYLGMIPNPINIEKLKFEAEETRNKIIIFHGINERNYYKKGNDFFDAALKIIEDKYASKIDIIEARSLPYSEYIESYNSTHILLDQVYAYDQGYNALEAMAKGKVVFTGAEKEWLEYYNLKEDTVAINALPNAEDIAEKLEWLILNPEKITEISNNARLFIEREHQHISIAQKYLTAWES</sequence>
<comment type="caution">
    <text evidence="2">The sequence shown here is derived from an EMBL/GenBank/DDBJ whole genome shotgun (WGS) entry which is preliminary data.</text>
</comment>
<evidence type="ECO:0000313" key="3">
    <source>
        <dbReference type="Proteomes" id="UP000323720"/>
    </source>
</evidence>
<dbReference type="InterPro" id="IPR055259">
    <property type="entry name" value="YkvP/CgeB_Glyco_trans-like"/>
</dbReference>
<keyword evidence="3" id="KW-1185">Reference proteome</keyword>
<organism evidence="2 3">
    <name type="scientific">Bizionia myxarmorum</name>
    <dbReference type="NCBI Taxonomy" id="291186"/>
    <lineage>
        <taxon>Bacteria</taxon>
        <taxon>Pseudomonadati</taxon>
        <taxon>Bacteroidota</taxon>
        <taxon>Flavobacteriia</taxon>
        <taxon>Flavobacteriales</taxon>
        <taxon>Flavobacteriaceae</taxon>
        <taxon>Bizionia</taxon>
    </lineage>
</organism>
<dbReference type="Pfam" id="PF13524">
    <property type="entry name" value="Glyco_trans_1_2"/>
    <property type="match status" value="1"/>
</dbReference>
<accession>A0A5D0R8F3</accession>
<dbReference type="SUPFAM" id="SSF53756">
    <property type="entry name" value="UDP-Glycosyltransferase/glycogen phosphorylase"/>
    <property type="match status" value="1"/>
</dbReference>
<feature type="domain" description="Spore protein YkvP/CgeB glycosyl transferase-like" evidence="1">
    <location>
        <begin position="260"/>
        <end position="373"/>
    </location>
</feature>
<name>A0A5D0R8F3_9FLAO</name>
<evidence type="ECO:0000313" key="2">
    <source>
        <dbReference type="EMBL" id="TYB76864.1"/>
    </source>
</evidence>
<gene>
    <name evidence="2" type="ORF">ES674_09135</name>
</gene>
<dbReference type="RefSeq" id="WP_148403701.1">
    <property type="nucleotide sequence ID" value="NZ_VSKK01000002.1"/>
</dbReference>
<keyword evidence="2" id="KW-0808">Transferase</keyword>
<dbReference type="Proteomes" id="UP000323720">
    <property type="component" value="Unassembled WGS sequence"/>
</dbReference>
<evidence type="ECO:0000259" key="1">
    <source>
        <dbReference type="Pfam" id="PF13524"/>
    </source>
</evidence>
<protein>
    <submittedName>
        <fullName evidence="2">Glycosyltransferase</fullName>
    </submittedName>
</protein>
<dbReference type="OrthoDB" id="6638088at2"/>
<dbReference type="EMBL" id="VSKK01000002">
    <property type="protein sequence ID" value="TYB76864.1"/>
    <property type="molecule type" value="Genomic_DNA"/>
</dbReference>
<dbReference type="Gene3D" id="3.40.50.2000">
    <property type="entry name" value="Glycogen Phosphorylase B"/>
    <property type="match status" value="1"/>
</dbReference>